<evidence type="ECO:0000259" key="4">
    <source>
        <dbReference type="Pfam" id="PF00733"/>
    </source>
</evidence>
<evidence type="ECO:0000313" key="5">
    <source>
        <dbReference type="EMBL" id="TRX37063.1"/>
    </source>
</evidence>
<proteinExistence type="predicted"/>
<dbReference type="OrthoDB" id="1551487at2"/>
<dbReference type="InterPro" id="IPR001962">
    <property type="entry name" value="Asn_synthase"/>
</dbReference>
<comment type="pathway">
    <text evidence="1">Amino-acid biosynthesis; L-asparagine biosynthesis; L-asparagine from L-aspartate (L-Gln route): step 1/1.</text>
</comment>
<dbReference type="AlphaFoldDB" id="A0A553DWR1"/>
<evidence type="ECO:0000256" key="2">
    <source>
        <dbReference type="ARBA" id="ARBA00012737"/>
    </source>
</evidence>
<name>A0A553DWR1_9FLAO</name>
<protein>
    <recommendedName>
        <fullName evidence="2">asparagine synthase (glutamine-hydrolyzing)</fullName>
        <ecNumber evidence="2">6.3.5.4</ecNumber>
    </recommendedName>
</protein>
<feature type="domain" description="Asparagine synthetase" evidence="4">
    <location>
        <begin position="119"/>
        <end position="233"/>
    </location>
</feature>
<reference evidence="5 6" key="1">
    <citation type="submission" date="2019-07" db="EMBL/GenBank/DDBJ databases">
        <title>Novel species of Flavobacterium.</title>
        <authorList>
            <person name="Liu Q."/>
            <person name="Xin Y.-H."/>
        </authorList>
    </citation>
    <scope>NUCLEOTIDE SEQUENCE [LARGE SCALE GENOMIC DNA]</scope>
    <source>
        <strain evidence="5 6">LB1R34</strain>
    </source>
</reference>
<organism evidence="5 6">
    <name type="scientific">Flavobacterium restrictum</name>
    <dbReference type="NCBI Taxonomy" id="2594428"/>
    <lineage>
        <taxon>Bacteria</taxon>
        <taxon>Pseudomonadati</taxon>
        <taxon>Bacteroidota</taxon>
        <taxon>Flavobacteriia</taxon>
        <taxon>Flavobacteriales</taxon>
        <taxon>Flavobacteriaceae</taxon>
        <taxon>Flavobacterium</taxon>
    </lineage>
</organism>
<comment type="catalytic activity">
    <reaction evidence="3">
        <text>L-aspartate + L-glutamine + ATP + H2O = L-asparagine + L-glutamate + AMP + diphosphate + H(+)</text>
        <dbReference type="Rhea" id="RHEA:12228"/>
        <dbReference type="ChEBI" id="CHEBI:15377"/>
        <dbReference type="ChEBI" id="CHEBI:15378"/>
        <dbReference type="ChEBI" id="CHEBI:29985"/>
        <dbReference type="ChEBI" id="CHEBI:29991"/>
        <dbReference type="ChEBI" id="CHEBI:30616"/>
        <dbReference type="ChEBI" id="CHEBI:33019"/>
        <dbReference type="ChEBI" id="CHEBI:58048"/>
        <dbReference type="ChEBI" id="CHEBI:58359"/>
        <dbReference type="ChEBI" id="CHEBI:456215"/>
        <dbReference type="EC" id="6.3.5.4"/>
    </reaction>
</comment>
<keyword evidence="6" id="KW-1185">Reference proteome</keyword>
<accession>A0A553DWR1</accession>
<dbReference type="SUPFAM" id="SSF52402">
    <property type="entry name" value="Adenine nucleotide alpha hydrolases-like"/>
    <property type="match status" value="1"/>
</dbReference>
<dbReference type="EMBL" id="VJZT01000014">
    <property type="protein sequence ID" value="TRX37063.1"/>
    <property type="molecule type" value="Genomic_DNA"/>
</dbReference>
<dbReference type="PANTHER" id="PTHR43284">
    <property type="entry name" value="ASPARAGINE SYNTHETASE (GLUTAMINE-HYDROLYZING)"/>
    <property type="match status" value="1"/>
</dbReference>
<comment type="caution">
    <text evidence="5">The sequence shown here is derived from an EMBL/GenBank/DDBJ whole genome shotgun (WGS) entry which is preliminary data.</text>
</comment>
<dbReference type="RefSeq" id="WP_144257145.1">
    <property type="nucleotide sequence ID" value="NZ_VJZT01000014.1"/>
</dbReference>
<dbReference type="Proteomes" id="UP000316371">
    <property type="component" value="Unassembled WGS sequence"/>
</dbReference>
<dbReference type="PANTHER" id="PTHR43284:SF1">
    <property type="entry name" value="ASPARAGINE SYNTHETASE"/>
    <property type="match status" value="1"/>
</dbReference>
<dbReference type="InterPro" id="IPR014729">
    <property type="entry name" value="Rossmann-like_a/b/a_fold"/>
</dbReference>
<evidence type="ECO:0000256" key="3">
    <source>
        <dbReference type="ARBA" id="ARBA00048741"/>
    </source>
</evidence>
<gene>
    <name evidence="5" type="ORF">FNW21_12785</name>
</gene>
<sequence>MFSNYNSLGFNNPYFYLENGTFKIYKNFPETIANFPEEKKIDPAAVVEMFNKEFVLGDRTLLQNIKKTPWLAQPNSSLNAWDYDLAPKHGMQNTEEGVVAKMLFEKIVAEIEQYIGDKKKIGILLSGGMDSRMVAGALDYLIQKGKIGNVKVTALTWGNSNTRDVVYAERIAKRLHWEWKHYQVTAADLLNNIKEAAINGCEYSPIHLHAMPQIRDDNDLEVILGGSYGDSIGRAEYGGKNVRFLESLLNNISNVSSLFRQNVYEKTLVDINTDVQTYHQLFPREEIYMQNELDYQLHYMRRMLNPCMDVFNQKMEFYQVFSSPEVYGFMWSLHPEKRNDKVYKYMLQEFVTNLEDIPWARTGLCYGATNGVPDTYLKRHHTYVGIIQNEILKDIKSSVLTEDFKKIGIFRYKSIETLFFLIKHFPINSLYYLEKVIWLASLAEMIKLYKINDKEKAADFKFDSDQFSFIVAYSKRYLRNRTGFYLRKLKVIR</sequence>
<dbReference type="Pfam" id="PF00733">
    <property type="entry name" value="Asn_synthase"/>
    <property type="match status" value="1"/>
</dbReference>
<dbReference type="GO" id="GO:0006529">
    <property type="term" value="P:asparagine biosynthetic process"/>
    <property type="evidence" value="ECO:0007669"/>
    <property type="project" value="InterPro"/>
</dbReference>
<evidence type="ECO:0000256" key="1">
    <source>
        <dbReference type="ARBA" id="ARBA00005187"/>
    </source>
</evidence>
<dbReference type="Gene3D" id="3.40.50.620">
    <property type="entry name" value="HUPs"/>
    <property type="match status" value="1"/>
</dbReference>
<dbReference type="EC" id="6.3.5.4" evidence="2"/>
<dbReference type="InterPro" id="IPR051786">
    <property type="entry name" value="ASN_synthetase/amidase"/>
</dbReference>
<dbReference type="GO" id="GO:0004066">
    <property type="term" value="F:asparagine synthase (glutamine-hydrolyzing) activity"/>
    <property type="evidence" value="ECO:0007669"/>
    <property type="project" value="UniProtKB-EC"/>
</dbReference>
<evidence type="ECO:0000313" key="6">
    <source>
        <dbReference type="Proteomes" id="UP000316371"/>
    </source>
</evidence>